<gene>
    <name evidence="11" type="primary">pheT</name>
    <name evidence="14" type="ORF">UY19_C0014G0042</name>
</gene>
<feature type="domain" description="FDX-ACB" evidence="12">
    <location>
        <begin position="585"/>
        <end position="677"/>
    </location>
</feature>
<dbReference type="GO" id="GO:0003723">
    <property type="term" value="F:RNA binding"/>
    <property type="evidence" value="ECO:0007669"/>
    <property type="project" value="InterPro"/>
</dbReference>
<evidence type="ECO:0000256" key="1">
    <source>
        <dbReference type="ARBA" id="ARBA00008653"/>
    </source>
</evidence>
<comment type="subunit">
    <text evidence="2 11">Tetramer of two alpha and two beta subunits.</text>
</comment>
<keyword evidence="5 11" id="KW-0547">Nucleotide-binding</keyword>
<keyword evidence="3 11" id="KW-0436">Ligase</keyword>
<dbReference type="Proteomes" id="UP000033882">
    <property type="component" value="Unassembled WGS sequence"/>
</dbReference>
<proteinExistence type="inferred from homology"/>
<comment type="catalytic activity">
    <reaction evidence="10 11">
        <text>tRNA(Phe) + L-phenylalanine + ATP = L-phenylalanyl-tRNA(Phe) + AMP + diphosphate + H(+)</text>
        <dbReference type="Rhea" id="RHEA:19413"/>
        <dbReference type="Rhea" id="RHEA-COMP:9668"/>
        <dbReference type="Rhea" id="RHEA-COMP:9699"/>
        <dbReference type="ChEBI" id="CHEBI:15378"/>
        <dbReference type="ChEBI" id="CHEBI:30616"/>
        <dbReference type="ChEBI" id="CHEBI:33019"/>
        <dbReference type="ChEBI" id="CHEBI:58095"/>
        <dbReference type="ChEBI" id="CHEBI:78442"/>
        <dbReference type="ChEBI" id="CHEBI:78531"/>
        <dbReference type="ChEBI" id="CHEBI:456215"/>
        <dbReference type="EC" id="6.1.1.20"/>
    </reaction>
</comment>
<accession>A0A0G1U5S4</accession>
<dbReference type="Pfam" id="PF03483">
    <property type="entry name" value="B3_4"/>
    <property type="match status" value="1"/>
</dbReference>
<organism evidence="14 15">
    <name type="scientific">Candidatus Wolfebacteria bacterium GW2011_GWA2_47_9b</name>
    <dbReference type="NCBI Taxonomy" id="1619005"/>
    <lineage>
        <taxon>Bacteria</taxon>
        <taxon>Candidatus Wolfeibacteriota</taxon>
    </lineage>
</organism>
<evidence type="ECO:0000256" key="10">
    <source>
        <dbReference type="ARBA" id="ARBA00049255"/>
    </source>
</evidence>
<feature type="domain" description="B5" evidence="13">
    <location>
        <begin position="288"/>
        <end position="370"/>
    </location>
</feature>
<dbReference type="SUPFAM" id="SSF46955">
    <property type="entry name" value="Putative DNA-binding domain"/>
    <property type="match status" value="2"/>
</dbReference>
<evidence type="ECO:0000259" key="13">
    <source>
        <dbReference type="PROSITE" id="PS51483"/>
    </source>
</evidence>
<evidence type="ECO:0000256" key="5">
    <source>
        <dbReference type="ARBA" id="ARBA00022741"/>
    </source>
</evidence>
<keyword evidence="4 11" id="KW-0479">Metal-binding</keyword>
<dbReference type="Gene3D" id="3.50.40.10">
    <property type="entry name" value="Phenylalanyl-trna Synthetase, Chain B, domain 3"/>
    <property type="match status" value="1"/>
</dbReference>
<evidence type="ECO:0000256" key="9">
    <source>
        <dbReference type="ARBA" id="ARBA00023146"/>
    </source>
</evidence>
<feature type="binding site" evidence="11">
    <location>
        <position position="358"/>
    </location>
    <ligand>
        <name>Mg(2+)</name>
        <dbReference type="ChEBI" id="CHEBI:18420"/>
        <note>shared with alpha subunit</note>
    </ligand>
</feature>
<evidence type="ECO:0000256" key="4">
    <source>
        <dbReference type="ARBA" id="ARBA00022723"/>
    </source>
</evidence>
<dbReference type="InterPro" id="IPR005121">
    <property type="entry name" value="Fdx_antiC-bd"/>
</dbReference>
<dbReference type="Gene3D" id="3.30.56.10">
    <property type="match status" value="2"/>
</dbReference>
<dbReference type="Gene3D" id="3.30.70.380">
    <property type="entry name" value="Ferrodoxin-fold anticodon-binding domain"/>
    <property type="match status" value="1"/>
</dbReference>
<dbReference type="SUPFAM" id="SSF56037">
    <property type="entry name" value="PheT/TilS domain"/>
    <property type="match status" value="1"/>
</dbReference>
<evidence type="ECO:0000259" key="12">
    <source>
        <dbReference type="PROSITE" id="PS51447"/>
    </source>
</evidence>
<dbReference type="InterPro" id="IPR009061">
    <property type="entry name" value="DNA-bd_dom_put_sf"/>
</dbReference>
<evidence type="ECO:0000256" key="2">
    <source>
        <dbReference type="ARBA" id="ARBA00011209"/>
    </source>
</evidence>
<dbReference type="SUPFAM" id="SSF55681">
    <property type="entry name" value="Class II aaRS and biotin synthetases"/>
    <property type="match status" value="1"/>
</dbReference>
<feature type="binding site" evidence="11">
    <location>
        <position position="357"/>
    </location>
    <ligand>
        <name>Mg(2+)</name>
        <dbReference type="ChEBI" id="CHEBI:18420"/>
        <note>shared with alpha subunit</note>
    </ligand>
</feature>
<dbReference type="InterPro" id="IPR004532">
    <property type="entry name" value="Phe-tRNA-ligase_IIc_bsu_bact"/>
</dbReference>
<evidence type="ECO:0000256" key="8">
    <source>
        <dbReference type="ARBA" id="ARBA00022917"/>
    </source>
</evidence>
<dbReference type="SMART" id="SM00874">
    <property type="entry name" value="B5"/>
    <property type="match status" value="1"/>
</dbReference>
<dbReference type="NCBIfam" id="TIGR00472">
    <property type="entry name" value="pheT_bact"/>
    <property type="match status" value="1"/>
</dbReference>
<dbReference type="InterPro" id="IPR005147">
    <property type="entry name" value="tRNA_synthase_B5-dom"/>
</dbReference>
<evidence type="ECO:0000256" key="3">
    <source>
        <dbReference type="ARBA" id="ARBA00022598"/>
    </source>
</evidence>
<keyword evidence="8 11" id="KW-0648">Protein biosynthesis</keyword>
<dbReference type="GO" id="GO:0009328">
    <property type="term" value="C:phenylalanine-tRNA ligase complex"/>
    <property type="evidence" value="ECO:0007669"/>
    <property type="project" value="TreeGrafter"/>
</dbReference>
<dbReference type="HAMAP" id="MF_00283">
    <property type="entry name" value="Phe_tRNA_synth_beta1"/>
    <property type="match status" value="1"/>
</dbReference>
<comment type="caution">
    <text evidence="14">The sequence shown here is derived from an EMBL/GenBank/DDBJ whole genome shotgun (WGS) entry which is preliminary data.</text>
</comment>
<keyword evidence="9 11" id="KW-0030">Aminoacyl-tRNA synthetase</keyword>
<dbReference type="GO" id="GO:0005524">
    <property type="term" value="F:ATP binding"/>
    <property type="evidence" value="ECO:0007669"/>
    <property type="project" value="UniProtKB-UniRule"/>
</dbReference>
<protein>
    <recommendedName>
        <fullName evidence="11">Phenylalanine--tRNA ligase beta subunit</fullName>
        <ecNumber evidence="11">6.1.1.20</ecNumber>
    </recommendedName>
    <alternativeName>
        <fullName evidence="11">Phenylalanyl-tRNA synthetase beta subunit</fullName>
        <shortName evidence="11">PheRS</shortName>
    </alternativeName>
</protein>
<keyword evidence="7 11" id="KW-0460">Magnesium</keyword>
<dbReference type="InterPro" id="IPR045060">
    <property type="entry name" value="Phe-tRNA-ligase_IIc_bsu"/>
</dbReference>
<keyword evidence="11" id="KW-0963">Cytoplasm</keyword>
<dbReference type="PANTHER" id="PTHR10947">
    <property type="entry name" value="PHENYLALANYL-TRNA SYNTHETASE BETA CHAIN AND LEUCINE-RICH REPEAT-CONTAINING PROTEIN 47"/>
    <property type="match status" value="1"/>
</dbReference>
<sequence length="677" mass="75780">MKFSYTLLKRLVPEIKNSKALEQQLSLYAFEVDSIEEKTFDIKLPANRYGDAASHWGMAQEIAATMGVKFSEQRTIATLLAKSVATGVKIPLSVSVQDSDLCPRYVSAYCEDVRITESPKWIKDVLIECGMRPINVVVDIMNYVMLETGQPLHAFDYDKLEGQKIVVRRAEKGETITTLDDQHVSLTPDILVIADAKRPLAIAGIKGGKLAEVDKHTKRIVIEAANFDAVSIYKTSRATGILTDASSRFSRTLSPELATLGVIRAKMLLQEIMGMTQKGAIDIYPKKQSKTMLKFDLVACNRFLGTRFDAKTVRTYFELLGFVISTIDKKTPVASGTFFVTVPPLRTDIEHPHDLYEEVVRLHGLGNLQSAAPHIRLVPSGSEDDITLKDTVRKVLVSLGLDEVYNHAFVSEQFGGHDSDIRAELIALENPISREYTFMRPTLAAGLYSNVASNSRYFDAVGMFEIGRVFARHKKNVQENNMLGIVLAAKNKEQFFVLKGLLREVFNRIGLPDVVMREDREQEPRFAGAYSNDREMLCIESSGEHIGYMAKMKGLPAKWQGAIVELDMTILTKLVVAEHEYLPLPKYPSIVRDISVLVSVDKKVGDIMQTISQADVHIIEDVDLIDEYENPALDRKRSLTFRIVFQAGDRTLTDTEVSKEMEAITAIVKKSFSAEIR</sequence>
<dbReference type="SUPFAM" id="SSF54991">
    <property type="entry name" value="Anticodon-binding domain of PheRS"/>
    <property type="match status" value="1"/>
</dbReference>
<keyword evidence="6 11" id="KW-0067">ATP-binding</keyword>
<dbReference type="SMART" id="SM00873">
    <property type="entry name" value="B3_4"/>
    <property type="match status" value="1"/>
</dbReference>
<dbReference type="GO" id="GO:0000287">
    <property type="term" value="F:magnesium ion binding"/>
    <property type="evidence" value="ECO:0007669"/>
    <property type="project" value="UniProtKB-UniRule"/>
</dbReference>
<name>A0A0G1U5S4_9BACT</name>
<dbReference type="Pfam" id="PF03484">
    <property type="entry name" value="B5"/>
    <property type="match status" value="1"/>
</dbReference>
<dbReference type="PROSITE" id="PS51483">
    <property type="entry name" value="B5"/>
    <property type="match status" value="1"/>
</dbReference>
<dbReference type="AlphaFoldDB" id="A0A0G1U5S4"/>
<comment type="similarity">
    <text evidence="1 11">Belongs to the phenylalanyl-tRNA synthetase beta subunit family. Type 1 subfamily.</text>
</comment>
<evidence type="ECO:0000256" key="7">
    <source>
        <dbReference type="ARBA" id="ARBA00022842"/>
    </source>
</evidence>
<feature type="binding site" evidence="11">
    <location>
        <position position="348"/>
    </location>
    <ligand>
        <name>Mg(2+)</name>
        <dbReference type="ChEBI" id="CHEBI:18420"/>
        <note>shared with alpha subunit</note>
    </ligand>
</feature>
<dbReference type="InterPro" id="IPR020825">
    <property type="entry name" value="Phe-tRNA_synthase-like_B3/B4"/>
</dbReference>
<dbReference type="Gene3D" id="3.30.930.10">
    <property type="entry name" value="Bira Bifunctional Protein, Domain 2"/>
    <property type="match status" value="1"/>
</dbReference>
<dbReference type="InterPro" id="IPR036690">
    <property type="entry name" value="Fdx_antiC-bd_sf"/>
</dbReference>
<dbReference type="InterPro" id="IPR045864">
    <property type="entry name" value="aa-tRNA-synth_II/BPL/LPL"/>
</dbReference>
<dbReference type="PATRIC" id="fig|1619005.3.peg.781"/>
<evidence type="ECO:0000313" key="15">
    <source>
        <dbReference type="Proteomes" id="UP000033882"/>
    </source>
</evidence>
<evidence type="ECO:0000256" key="11">
    <source>
        <dbReference type="HAMAP-Rule" id="MF_00283"/>
    </source>
</evidence>
<comment type="cofactor">
    <cofactor evidence="11">
        <name>Mg(2+)</name>
        <dbReference type="ChEBI" id="CHEBI:18420"/>
    </cofactor>
    <text evidence="11">Binds 2 magnesium ions per tetramer.</text>
</comment>
<reference evidence="14 15" key="1">
    <citation type="journal article" date="2015" name="Nature">
        <title>rRNA introns, odd ribosomes, and small enigmatic genomes across a large radiation of phyla.</title>
        <authorList>
            <person name="Brown C.T."/>
            <person name="Hug L.A."/>
            <person name="Thomas B.C."/>
            <person name="Sharon I."/>
            <person name="Castelle C.J."/>
            <person name="Singh A."/>
            <person name="Wilkins M.J."/>
            <person name="Williams K.H."/>
            <person name="Banfield J.F."/>
        </authorList>
    </citation>
    <scope>NUCLEOTIDE SEQUENCE [LARGE SCALE GENOMIC DNA]</scope>
</reference>
<dbReference type="InterPro" id="IPR005146">
    <property type="entry name" value="B3/B4_tRNA-bd"/>
</dbReference>
<dbReference type="InterPro" id="IPR041616">
    <property type="entry name" value="PheRS_beta_core"/>
</dbReference>
<dbReference type="GO" id="GO:0006432">
    <property type="term" value="P:phenylalanyl-tRNA aminoacylation"/>
    <property type="evidence" value="ECO:0007669"/>
    <property type="project" value="UniProtKB-UniRule"/>
</dbReference>
<dbReference type="EC" id="6.1.1.20" evidence="11"/>
<evidence type="ECO:0000256" key="6">
    <source>
        <dbReference type="ARBA" id="ARBA00022840"/>
    </source>
</evidence>
<evidence type="ECO:0000313" key="14">
    <source>
        <dbReference type="EMBL" id="KKU89442.1"/>
    </source>
</evidence>
<dbReference type="GO" id="GO:0004826">
    <property type="term" value="F:phenylalanine-tRNA ligase activity"/>
    <property type="evidence" value="ECO:0007669"/>
    <property type="project" value="UniProtKB-UniRule"/>
</dbReference>
<comment type="subcellular location">
    <subcellularLocation>
        <location evidence="11">Cytoplasm</location>
    </subcellularLocation>
</comment>
<dbReference type="SMART" id="SM00896">
    <property type="entry name" value="FDX-ACB"/>
    <property type="match status" value="1"/>
</dbReference>
<dbReference type="PROSITE" id="PS51447">
    <property type="entry name" value="FDX_ACB"/>
    <property type="match status" value="1"/>
</dbReference>
<dbReference type="EMBL" id="LCPB01000014">
    <property type="protein sequence ID" value="KKU89442.1"/>
    <property type="molecule type" value="Genomic_DNA"/>
</dbReference>
<dbReference type="Pfam" id="PF03147">
    <property type="entry name" value="FDX-ACB"/>
    <property type="match status" value="1"/>
</dbReference>
<feature type="binding site" evidence="11">
    <location>
        <position position="354"/>
    </location>
    <ligand>
        <name>Mg(2+)</name>
        <dbReference type="ChEBI" id="CHEBI:18420"/>
        <note>shared with alpha subunit</note>
    </ligand>
</feature>
<dbReference type="PANTHER" id="PTHR10947:SF0">
    <property type="entry name" value="PHENYLALANINE--TRNA LIGASE BETA SUBUNIT"/>
    <property type="match status" value="1"/>
</dbReference>
<dbReference type="Pfam" id="PF17759">
    <property type="entry name" value="tRNA_synthFbeta"/>
    <property type="match status" value="1"/>
</dbReference>